<sequence length="148" mass="17359">MKTKVIVLADNATTTPGKLFRYINSLNEPIIVKETCFGCYIEGEEEIVDRLAQKIRNFERNRIFCKDRGYAIWDKRRCRAFRKGGAREGFHQLEAEQKVLSYIGLALDEIDKNGVKPIEEILEKEKKILEKERKLPVEEFKRVIEKIL</sequence>
<protein>
    <recommendedName>
        <fullName evidence="3">Methanogenesis marker protein 6</fullName>
    </recommendedName>
</protein>
<name>N6V1G5_9EURY</name>
<dbReference type="Proteomes" id="UP000053695">
    <property type="component" value="Unassembled WGS sequence"/>
</dbReference>
<keyword evidence="2" id="KW-1185">Reference proteome</keyword>
<dbReference type="AlphaFoldDB" id="N6V1G5"/>
<evidence type="ECO:0000313" key="2">
    <source>
        <dbReference type="Proteomes" id="UP000053695"/>
    </source>
</evidence>
<dbReference type="PATRIC" id="fig|1069083.5.peg.895"/>
<reference evidence="1 2" key="1">
    <citation type="journal article" date="2013" name="Genome Announc.">
        <title>Draft Genome Sequence of a Highly Flagellated, Fast-Swimming Archaeon, Methanocaldococcus villosus Strain KIN24-T80 (DSM 22612).</title>
        <authorList>
            <person name="Thennarasu S."/>
            <person name="Polireddy D."/>
            <person name="Antony A."/>
            <person name="Yada M.R."/>
            <person name="Algarawi S."/>
            <person name="Sivakumar N."/>
        </authorList>
    </citation>
    <scope>NUCLEOTIDE SEQUENCE [LARGE SCALE GENOMIC DNA]</scope>
    <source>
        <strain evidence="1 2">KIN24-T80</strain>
    </source>
</reference>
<evidence type="ECO:0000313" key="1">
    <source>
        <dbReference type="EMBL" id="ENN96108.1"/>
    </source>
</evidence>
<organism evidence="1 2">
    <name type="scientific">Methanocaldococcus villosus KIN24-T80</name>
    <dbReference type="NCBI Taxonomy" id="1069083"/>
    <lineage>
        <taxon>Archaea</taxon>
        <taxon>Methanobacteriati</taxon>
        <taxon>Methanobacteriota</taxon>
        <taxon>Methanomada group</taxon>
        <taxon>Methanococci</taxon>
        <taxon>Methanococcales</taxon>
        <taxon>Methanocaldococcaceae</taxon>
        <taxon>Methanocaldococcus</taxon>
    </lineage>
</organism>
<evidence type="ECO:0008006" key="3">
    <source>
        <dbReference type="Google" id="ProtNLM"/>
    </source>
</evidence>
<dbReference type="NCBIfam" id="TIGR03272">
    <property type="entry name" value="methan_mark_6"/>
    <property type="match status" value="1"/>
</dbReference>
<accession>N6V1G5</accession>
<comment type="caution">
    <text evidence="1">The sequence shown here is derived from an EMBL/GenBank/DDBJ whole genome shotgun (WGS) entry which is preliminary data.</text>
</comment>
<dbReference type="PIRSF" id="PIRSF005642">
    <property type="entry name" value="UCP005642"/>
    <property type="match status" value="1"/>
</dbReference>
<gene>
    <name evidence="1" type="ORF">J422_04563</name>
</gene>
<dbReference type="STRING" id="1069083.GCA_000371805_00613"/>
<proteinExistence type="predicted"/>
<dbReference type="Pfam" id="PF09875">
    <property type="entry name" value="DUF2102"/>
    <property type="match status" value="1"/>
</dbReference>
<dbReference type="InterPro" id="IPR012025">
    <property type="entry name" value="Methan_mark_6"/>
</dbReference>
<dbReference type="EMBL" id="APMM01000028">
    <property type="protein sequence ID" value="ENN96108.1"/>
    <property type="molecule type" value="Genomic_DNA"/>
</dbReference>